<evidence type="ECO:0000259" key="6">
    <source>
        <dbReference type="Pfam" id="PF00496"/>
    </source>
</evidence>
<dbReference type="RefSeq" id="WP_160382138.1">
    <property type="nucleotide sequence ID" value="NZ_WNXQ01000003.1"/>
</dbReference>
<dbReference type="GO" id="GO:0043190">
    <property type="term" value="C:ATP-binding cassette (ABC) transporter complex"/>
    <property type="evidence" value="ECO:0007669"/>
    <property type="project" value="InterPro"/>
</dbReference>
<feature type="chain" id="PRO_5032483597" description="Solute-binding protein family 5 domain-containing protein" evidence="5">
    <location>
        <begin position="36"/>
        <end position="522"/>
    </location>
</feature>
<protein>
    <recommendedName>
        <fullName evidence="6">Solute-binding protein family 5 domain-containing protein</fullName>
    </recommendedName>
</protein>
<evidence type="ECO:0000313" key="7">
    <source>
        <dbReference type="EMBL" id="MWB77884.1"/>
    </source>
</evidence>
<dbReference type="Proteomes" id="UP000443843">
    <property type="component" value="Unassembled WGS sequence"/>
</dbReference>
<dbReference type="InterPro" id="IPR000914">
    <property type="entry name" value="SBP_5_dom"/>
</dbReference>
<dbReference type="SUPFAM" id="SSF53850">
    <property type="entry name" value="Periplasmic binding protein-like II"/>
    <property type="match status" value="1"/>
</dbReference>
<comment type="caution">
    <text evidence="7">The sequence shown here is derived from an EMBL/GenBank/DDBJ whole genome shotgun (WGS) entry which is preliminary data.</text>
</comment>
<dbReference type="InterPro" id="IPR039424">
    <property type="entry name" value="SBP_5"/>
</dbReference>
<evidence type="ECO:0000256" key="2">
    <source>
        <dbReference type="ARBA" id="ARBA00005695"/>
    </source>
</evidence>
<evidence type="ECO:0000256" key="1">
    <source>
        <dbReference type="ARBA" id="ARBA00004418"/>
    </source>
</evidence>
<dbReference type="PIRSF" id="PIRSF002741">
    <property type="entry name" value="MppA"/>
    <property type="match status" value="1"/>
</dbReference>
<dbReference type="GO" id="GO:0015833">
    <property type="term" value="P:peptide transport"/>
    <property type="evidence" value="ECO:0007669"/>
    <property type="project" value="TreeGrafter"/>
</dbReference>
<keyword evidence="8" id="KW-1185">Reference proteome</keyword>
<evidence type="ECO:0000256" key="4">
    <source>
        <dbReference type="ARBA" id="ARBA00022729"/>
    </source>
</evidence>
<accession>A0A844W591</accession>
<reference evidence="7 8" key="1">
    <citation type="submission" date="2019-11" db="EMBL/GenBank/DDBJ databases">
        <title>Pseudooceanicola pacifica sp. nov., isolated from deep-sea sediment of the Pacific Ocean.</title>
        <authorList>
            <person name="Lyu L."/>
        </authorList>
    </citation>
    <scope>NUCLEOTIDE SEQUENCE [LARGE SCALE GENOMIC DNA]</scope>
    <source>
        <strain evidence="7 8">216_PA32_1</strain>
    </source>
</reference>
<dbReference type="EMBL" id="WNXQ01000003">
    <property type="protein sequence ID" value="MWB77884.1"/>
    <property type="molecule type" value="Genomic_DNA"/>
</dbReference>
<gene>
    <name evidence="7" type="ORF">GLS40_07605</name>
</gene>
<dbReference type="Gene3D" id="3.10.105.10">
    <property type="entry name" value="Dipeptide-binding Protein, Domain 3"/>
    <property type="match status" value="1"/>
</dbReference>
<dbReference type="Gene3D" id="3.40.190.10">
    <property type="entry name" value="Periplasmic binding protein-like II"/>
    <property type="match status" value="1"/>
</dbReference>
<sequence length="522" mass="57582">MRTPGLPFSNVTRRAGLLAGVAITAAVMLAPFAQAQEVKKGGTLTVAVETDVRGFDTVKGGVLGQTGEIVLRSMQEPLLGFNKETNQPEPLLATEWSSNEDGTVWTFKLREGVKYHDGSEFDAEDVAAHYNRILDPEMKSASRSFIASIDKVVAVDKYTVEFHLKHVWMALLPYLATTSMSGPIPAKEAVEADTQNRHPIGTGPFRFVEWASGDRIVVERNPDYWNADEINLDKIVFRILPDTQTRYASLQSGEVDVIWTDRGPTIVEAEKNDNLVTLTTEGAGAAVNLLNGRKEPLSNPLLRKALAHAWNQDALVKISWQNTRPAVTHPLGQAKDCGEANYRHFDIAKAKEFVAEYLKETGKSEVPPIVMIHTTTPRGRELGEIYQQTAKAAGINLTLEPVDQSTLVARTFKGDFDITGWRIADGADMGPQLYAYVTEGSSYNLTGFNNPELDALAKKMRVAPTMEERLDMQCEMVGMMNDDGSILYRGGGRYYAFTTKRVKGVPPPYRGAVDVTRAWIDG</sequence>
<dbReference type="AlphaFoldDB" id="A0A844W591"/>
<comment type="subcellular location">
    <subcellularLocation>
        <location evidence="1">Periplasm</location>
    </subcellularLocation>
</comment>
<dbReference type="GO" id="GO:0030288">
    <property type="term" value="C:outer membrane-bounded periplasmic space"/>
    <property type="evidence" value="ECO:0007669"/>
    <property type="project" value="UniProtKB-ARBA"/>
</dbReference>
<feature type="signal peptide" evidence="5">
    <location>
        <begin position="1"/>
        <end position="35"/>
    </location>
</feature>
<comment type="similarity">
    <text evidence="2">Belongs to the bacterial solute-binding protein 5 family.</text>
</comment>
<keyword evidence="3" id="KW-0813">Transport</keyword>
<proteinExistence type="inferred from homology"/>
<dbReference type="PANTHER" id="PTHR30290:SF9">
    <property type="entry name" value="OLIGOPEPTIDE-BINDING PROTEIN APPA"/>
    <property type="match status" value="1"/>
</dbReference>
<name>A0A844W591_9RHOB</name>
<dbReference type="PANTHER" id="PTHR30290">
    <property type="entry name" value="PERIPLASMIC BINDING COMPONENT OF ABC TRANSPORTER"/>
    <property type="match status" value="1"/>
</dbReference>
<evidence type="ECO:0000313" key="8">
    <source>
        <dbReference type="Proteomes" id="UP000443843"/>
    </source>
</evidence>
<keyword evidence="4 5" id="KW-0732">Signal</keyword>
<feature type="domain" description="Solute-binding protein family 5" evidence="6">
    <location>
        <begin position="87"/>
        <end position="441"/>
    </location>
</feature>
<dbReference type="InterPro" id="IPR030678">
    <property type="entry name" value="Peptide/Ni-bd"/>
</dbReference>
<organism evidence="7 8">
    <name type="scientific">Pseudooceanicola pacificus</name>
    <dbReference type="NCBI Taxonomy" id="2676438"/>
    <lineage>
        <taxon>Bacteria</taxon>
        <taxon>Pseudomonadati</taxon>
        <taxon>Pseudomonadota</taxon>
        <taxon>Alphaproteobacteria</taxon>
        <taxon>Rhodobacterales</taxon>
        <taxon>Paracoccaceae</taxon>
        <taxon>Pseudooceanicola</taxon>
    </lineage>
</organism>
<dbReference type="GO" id="GO:1904680">
    <property type="term" value="F:peptide transmembrane transporter activity"/>
    <property type="evidence" value="ECO:0007669"/>
    <property type="project" value="TreeGrafter"/>
</dbReference>
<dbReference type="Pfam" id="PF00496">
    <property type="entry name" value="SBP_bac_5"/>
    <property type="match status" value="1"/>
</dbReference>
<evidence type="ECO:0000256" key="3">
    <source>
        <dbReference type="ARBA" id="ARBA00022448"/>
    </source>
</evidence>
<evidence type="ECO:0000256" key="5">
    <source>
        <dbReference type="SAM" id="SignalP"/>
    </source>
</evidence>